<keyword evidence="2" id="KW-1185">Reference proteome</keyword>
<sequence length="105" mass="11130">MASVTVFTKVTHPQAMAPPLHPLPRGVLRSRWLRPGSVAIETCNEELEEVVSELFCIVVLTSLALAANLLTSLGTTTLWQPAAGELPPGPTQGCSLASCSCFMIP</sequence>
<accession>A0AAQ3UTX6</accession>
<name>A0AAQ3UTX6_PASNO</name>
<organism evidence="1 2">
    <name type="scientific">Paspalum notatum var. saurae</name>
    <dbReference type="NCBI Taxonomy" id="547442"/>
    <lineage>
        <taxon>Eukaryota</taxon>
        <taxon>Viridiplantae</taxon>
        <taxon>Streptophyta</taxon>
        <taxon>Embryophyta</taxon>
        <taxon>Tracheophyta</taxon>
        <taxon>Spermatophyta</taxon>
        <taxon>Magnoliopsida</taxon>
        <taxon>Liliopsida</taxon>
        <taxon>Poales</taxon>
        <taxon>Poaceae</taxon>
        <taxon>PACMAD clade</taxon>
        <taxon>Panicoideae</taxon>
        <taxon>Andropogonodae</taxon>
        <taxon>Paspaleae</taxon>
        <taxon>Paspalinae</taxon>
        <taxon>Paspalum</taxon>
    </lineage>
</organism>
<dbReference type="AlphaFoldDB" id="A0AAQ3UTX6"/>
<proteinExistence type="predicted"/>
<protein>
    <submittedName>
        <fullName evidence="1">Uncharacterized protein</fullName>
    </submittedName>
</protein>
<gene>
    <name evidence="1" type="ORF">U9M48_041177</name>
</gene>
<evidence type="ECO:0000313" key="2">
    <source>
        <dbReference type="Proteomes" id="UP001341281"/>
    </source>
</evidence>
<dbReference type="EMBL" id="CP144753">
    <property type="protein sequence ID" value="WVZ95409.1"/>
    <property type="molecule type" value="Genomic_DNA"/>
</dbReference>
<evidence type="ECO:0000313" key="1">
    <source>
        <dbReference type="EMBL" id="WVZ95409.1"/>
    </source>
</evidence>
<reference evidence="1 2" key="1">
    <citation type="submission" date="2024-02" db="EMBL/GenBank/DDBJ databases">
        <title>High-quality chromosome-scale genome assembly of Pensacola bahiagrass (Paspalum notatum Flugge var. saurae).</title>
        <authorList>
            <person name="Vega J.M."/>
            <person name="Podio M."/>
            <person name="Orjuela J."/>
            <person name="Siena L.A."/>
            <person name="Pessino S.C."/>
            <person name="Combes M.C."/>
            <person name="Mariac C."/>
            <person name="Albertini E."/>
            <person name="Pupilli F."/>
            <person name="Ortiz J.P.A."/>
            <person name="Leblanc O."/>
        </authorList>
    </citation>
    <scope>NUCLEOTIDE SEQUENCE [LARGE SCALE GENOMIC DNA]</scope>
    <source>
        <strain evidence="1">R1</strain>
        <tissue evidence="1">Leaf</tissue>
    </source>
</reference>
<dbReference type="Proteomes" id="UP001341281">
    <property type="component" value="Chromosome 09"/>
</dbReference>